<dbReference type="SUPFAM" id="SSF46785">
    <property type="entry name" value="Winged helix' DNA-binding domain"/>
    <property type="match status" value="2"/>
</dbReference>
<sequence>MSKSSTQKDIVVKSNRLNSALQNLSLAEIRIIQLAIVDARESGKGLDPSTPLTISASRYVEVFETTRQNAYMRIKETEETLFNRRFSFIDEDGLLVKSRWLSQVRYLDNQGEIELSFTPAVVKGISRIDGAVDFFTQYSLQQTSGLDSAYSTRLYELLVQWKAAKKTPLFELETFRAQLGLQENEYARMFDFKKRVLDMAVNEINKVTDLKVSYQQIKEGRSIIGFIFTVTLKNKEAPLKDVKRDTNTLDMFVPMTDSQRYHFAKKLSKLHELSYLAKGEAGRNYDVFAEQIANELSDPERVKFYEKYLMQVGFKKSI</sequence>
<reference evidence="4" key="1">
    <citation type="submission" date="2017-10" db="EMBL/GenBank/DDBJ databases">
        <title>Complete genome sequence of Moraxella osloensis NP7 isolated from human skin.</title>
        <authorList>
            <person name="Lee K."/>
            <person name="Lim J.Y."/>
            <person name="Hwang I."/>
        </authorList>
    </citation>
    <scope>NUCLEOTIDE SEQUENCE [LARGE SCALE GENOMIC DNA]</scope>
    <source>
        <strain evidence="4">NP7</strain>
        <plasmid evidence="4">pnp7-5</plasmid>
    </source>
</reference>
<dbReference type="NCBIfam" id="NF038290">
    <property type="entry name" value="repM_Acin"/>
    <property type="match status" value="1"/>
</dbReference>
<dbReference type="InterPro" id="IPR036388">
    <property type="entry name" value="WH-like_DNA-bd_sf"/>
</dbReference>
<dbReference type="InterPro" id="IPR036390">
    <property type="entry name" value="WH_DNA-bd_sf"/>
</dbReference>
<dbReference type="Pfam" id="PF01051">
    <property type="entry name" value="Rep3_N"/>
    <property type="match status" value="1"/>
</dbReference>
<organism evidence="3 4">
    <name type="scientific">Faucicola osloensis</name>
    <name type="common">Moraxella osloensis</name>
    <dbReference type="NCBI Taxonomy" id="34062"/>
    <lineage>
        <taxon>Bacteria</taxon>
        <taxon>Pseudomonadati</taxon>
        <taxon>Pseudomonadota</taxon>
        <taxon>Gammaproteobacteria</taxon>
        <taxon>Moraxellales</taxon>
        <taxon>Moraxellaceae</taxon>
        <taxon>Faucicola</taxon>
    </lineage>
</organism>
<evidence type="ECO:0000256" key="1">
    <source>
        <dbReference type="ARBA" id="ARBA00038283"/>
    </source>
</evidence>
<dbReference type="Proteomes" id="UP000229340">
    <property type="component" value="Plasmid pNP7-5"/>
</dbReference>
<keyword evidence="3" id="KW-0614">Plasmid</keyword>
<evidence type="ECO:0000259" key="2">
    <source>
        <dbReference type="Pfam" id="PF01051"/>
    </source>
</evidence>
<dbReference type="AlphaFoldDB" id="A0A173MZ80"/>
<evidence type="ECO:0000313" key="3">
    <source>
        <dbReference type="EMBL" id="ATR80061.1"/>
    </source>
</evidence>
<dbReference type="GO" id="GO:0003887">
    <property type="term" value="F:DNA-directed DNA polymerase activity"/>
    <property type="evidence" value="ECO:0007669"/>
    <property type="project" value="InterPro"/>
</dbReference>
<name>A0A173MZ80_FAUOS</name>
<dbReference type="RefSeq" id="WP_072092987.1">
    <property type="nucleotide sequence ID" value="NZ_CP024448.1"/>
</dbReference>
<dbReference type="Pfam" id="PF21205">
    <property type="entry name" value="Rep3_C"/>
    <property type="match status" value="1"/>
</dbReference>
<dbReference type="InterPro" id="IPR000525">
    <property type="entry name" value="Initiator_Rep_WH1"/>
</dbReference>
<dbReference type="EMBL" id="CP024448">
    <property type="protein sequence ID" value="ATR80061.1"/>
    <property type="molecule type" value="Genomic_DNA"/>
</dbReference>
<accession>A0A173MZ80</accession>
<dbReference type="Gene3D" id="1.10.10.10">
    <property type="entry name" value="Winged helix-like DNA-binding domain superfamily/Winged helix DNA-binding domain"/>
    <property type="match status" value="2"/>
</dbReference>
<dbReference type="GO" id="GO:0006270">
    <property type="term" value="P:DNA replication initiation"/>
    <property type="evidence" value="ECO:0007669"/>
    <property type="project" value="InterPro"/>
</dbReference>
<gene>
    <name evidence="3" type="ORF">NP7_11980</name>
</gene>
<feature type="domain" description="Initiator Rep protein WH1" evidence="2">
    <location>
        <begin position="10"/>
        <end position="158"/>
    </location>
</feature>
<geneLocation type="plasmid" evidence="4">
    <name>pnp7-5</name>
</geneLocation>
<proteinExistence type="inferred from homology"/>
<comment type="similarity">
    <text evidence="1">Belongs to the initiator RepB protein family.</text>
</comment>
<protein>
    <submittedName>
        <fullName evidence="3">Replication initiation protein</fullName>
    </submittedName>
</protein>
<evidence type="ECO:0000313" key="4">
    <source>
        <dbReference type="Proteomes" id="UP000229340"/>
    </source>
</evidence>